<evidence type="ECO:0000256" key="1">
    <source>
        <dbReference type="ARBA" id="ARBA00022649"/>
    </source>
</evidence>
<dbReference type="OrthoDB" id="595470at2"/>
<evidence type="ECO:0000313" key="3">
    <source>
        <dbReference type="Proteomes" id="UP000321523"/>
    </source>
</evidence>
<dbReference type="RefSeq" id="WP_084720608.1">
    <property type="nucleotide sequence ID" value="NZ_BJYZ01000016.1"/>
</dbReference>
<comment type="caution">
    <text evidence="2">The sequence shown here is derived from an EMBL/GenBank/DDBJ whole genome shotgun (WGS) entry which is preliminary data.</text>
</comment>
<dbReference type="EMBL" id="BJYZ01000016">
    <property type="protein sequence ID" value="GEO39411.1"/>
    <property type="molecule type" value="Genomic_DNA"/>
</dbReference>
<dbReference type="Pfam" id="PF05016">
    <property type="entry name" value="ParE_toxin"/>
    <property type="match status" value="1"/>
</dbReference>
<sequence length="102" mass="10963">MTSAATLAPQARRDLLAAAGWIAKENPSAAVALRDAVVADATRIGNHRRIGAVRAELAPQSIRFLVVSGFPYVIVYDAGREPPLILRGLHGARELPELLRDL</sequence>
<evidence type="ECO:0000313" key="2">
    <source>
        <dbReference type="EMBL" id="GEO39411.1"/>
    </source>
</evidence>
<dbReference type="Gene3D" id="3.30.2310.20">
    <property type="entry name" value="RelE-like"/>
    <property type="match status" value="1"/>
</dbReference>
<dbReference type="InterPro" id="IPR007712">
    <property type="entry name" value="RelE/ParE_toxin"/>
</dbReference>
<accession>A0A512DSF1</accession>
<dbReference type="InterPro" id="IPR035093">
    <property type="entry name" value="RelE/ParE_toxin_dom_sf"/>
</dbReference>
<keyword evidence="3" id="KW-1185">Reference proteome</keyword>
<organism evidence="2 3">
    <name type="scientific">Skermanella aerolata</name>
    <dbReference type="NCBI Taxonomy" id="393310"/>
    <lineage>
        <taxon>Bacteria</taxon>
        <taxon>Pseudomonadati</taxon>
        <taxon>Pseudomonadota</taxon>
        <taxon>Alphaproteobacteria</taxon>
        <taxon>Rhodospirillales</taxon>
        <taxon>Azospirillaceae</taxon>
        <taxon>Skermanella</taxon>
    </lineage>
</organism>
<name>A0A512DSF1_9PROT</name>
<gene>
    <name evidence="2" type="ORF">SAE02_35590</name>
</gene>
<evidence type="ECO:0008006" key="4">
    <source>
        <dbReference type="Google" id="ProtNLM"/>
    </source>
</evidence>
<keyword evidence="1" id="KW-1277">Toxin-antitoxin system</keyword>
<reference evidence="2 3" key="1">
    <citation type="submission" date="2019-07" db="EMBL/GenBank/DDBJ databases">
        <title>Whole genome shotgun sequence of Skermanella aerolata NBRC 106429.</title>
        <authorList>
            <person name="Hosoyama A."/>
            <person name="Uohara A."/>
            <person name="Ohji S."/>
            <person name="Ichikawa N."/>
        </authorList>
    </citation>
    <scope>NUCLEOTIDE SEQUENCE [LARGE SCALE GENOMIC DNA]</scope>
    <source>
        <strain evidence="2 3">NBRC 106429</strain>
    </source>
</reference>
<proteinExistence type="predicted"/>
<protein>
    <recommendedName>
        <fullName evidence="4">Plasmid stabilization protein</fullName>
    </recommendedName>
</protein>
<dbReference type="AlphaFoldDB" id="A0A512DSF1"/>
<dbReference type="Proteomes" id="UP000321523">
    <property type="component" value="Unassembled WGS sequence"/>
</dbReference>